<dbReference type="Proteomes" id="UP000814128">
    <property type="component" value="Unassembled WGS sequence"/>
</dbReference>
<reference evidence="1" key="1">
    <citation type="submission" date="2021-02" db="EMBL/GenBank/DDBJ databases">
        <authorList>
            <consortium name="DOE Joint Genome Institute"/>
            <person name="Ahrendt S."/>
            <person name="Looney B.P."/>
            <person name="Miyauchi S."/>
            <person name="Morin E."/>
            <person name="Drula E."/>
            <person name="Courty P.E."/>
            <person name="Chicoki N."/>
            <person name="Fauchery L."/>
            <person name="Kohler A."/>
            <person name="Kuo A."/>
            <person name="Labutti K."/>
            <person name="Pangilinan J."/>
            <person name="Lipzen A."/>
            <person name="Riley R."/>
            <person name="Andreopoulos W."/>
            <person name="He G."/>
            <person name="Johnson J."/>
            <person name="Barry K.W."/>
            <person name="Grigoriev I.V."/>
            <person name="Nagy L."/>
            <person name="Hibbett D."/>
            <person name="Henrissat B."/>
            <person name="Matheny P.B."/>
            <person name="Labbe J."/>
            <person name="Martin F."/>
        </authorList>
    </citation>
    <scope>NUCLEOTIDE SEQUENCE</scope>
    <source>
        <strain evidence="1">EC-137</strain>
    </source>
</reference>
<protein>
    <submittedName>
        <fullName evidence="1">Uncharacterized protein</fullName>
    </submittedName>
</protein>
<proteinExistence type="predicted"/>
<comment type="caution">
    <text evidence="1">The sequence shown here is derived from an EMBL/GenBank/DDBJ whole genome shotgun (WGS) entry which is preliminary data.</text>
</comment>
<sequence length="157" mass="17694">MVLMVAVALSSLLLSADPKGKLNIVNLTTRTGGTRGRPRAKIDQIRVNFNSTADLRPLFNWNTKQLFVWVQAEYISAKGTQNQIVLWDDIIQRKEDALLNLRARNEYVIHDLSFKFAGASPLNFTLKYNVMPYVGLLTYGEAATTTKPIPFPKPLEK</sequence>
<evidence type="ECO:0000313" key="1">
    <source>
        <dbReference type="EMBL" id="KAI0028598.1"/>
    </source>
</evidence>
<evidence type="ECO:0000313" key="2">
    <source>
        <dbReference type="Proteomes" id="UP000814128"/>
    </source>
</evidence>
<organism evidence="1 2">
    <name type="scientific">Vararia minispora EC-137</name>
    <dbReference type="NCBI Taxonomy" id="1314806"/>
    <lineage>
        <taxon>Eukaryota</taxon>
        <taxon>Fungi</taxon>
        <taxon>Dikarya</taxon>
        <taxon>Basidiomycota</taxon>
        <taxon>Agaricomycotina</taxon>
        <taxon>Agaricomycetes</taxon>
        <taxon>Russulales</taxon>
        <taxon>Lachnocladiaceae</taxon>
        <taxon>Vararia</taxon>
    </lineage>
</organism>
<keyword evidence="2" id="KW-1185">Reference proteome</keyword>
<name>A0ACB8QA44_9AGAM</name>
<dbReference type="EMBL" id="MU273739">
    <property type="protein sequence ID" value="KAI0028598.1"/>
    <property type="molecule type" value="Genomic_DNA"/>
</dbReference>
<gene>
    <name evidence="1" type="ORF">K488DRAFT_89589</name>
</gene>
<reference evidence="1" key="2">
    <citation type="journal article" date="2022" name="New Phytol.">
        <title>Evolutionary transition to the ectomycorrhizal habit in the genomes of a hyperdiverse lineage of mushroom-forming fungi.</title>
        <authorList>
            <person name="Looney B."/>
            <person name="Miyauchi S."/>
            <person name="Morin E."/>
            <person name="Drula E."/>
            <person name="Courty P.E."/>
            <person name="Kohler A."/>
            <person name="Kuo A."/>
            <person name="LaButti K."/>
            <person name="Pangilinan J."/>
            <person name="Lipzen A."/>
            <person name="Riley R."/>
            <person name="Andreopoulos W."/>
            <person name="He G."/>
            <person name="Johnson J."/>
            <person name="Nolan M."/>
            <person name="Tritt A."/>
            <person name="Barry K.W."/>
            <person name="Grigoriev I.V."/>
            <person name="Nagy L.G."/>
            <person name="Hibbett D."/>
            <person name="Henrissat B."/>
            <person name="Matheny P.B."/>
            <person name="Labbe J."/>
            <person name="Martin F.M."/>
        </authorList>
    </citation>
    <scope>NUCLEOTIDE SEQUENCE</scope>
    <source>
        <strain evidence="1">EC-137</strain>
    </source>
</reference>
<accession>A0ACB8QA44</accession>